<feature type="transmembrane region" description="Helical" evidence="2">
    <location>
        <begin position="176"/>
        <end position="197"/>
    </location>
</feature>
<keyword evidence="2" id="KW-0472">Membrane</keyword>
<feature type="transmembrane region" description="Helical" evidence="2">
    <location>
        <begin position="321"/>
        <end position="340"/>
    </location>
</feature>
<proteinExistence type="inferred from homology"/>
<comment type="caution">
    <text evidence="3">The sequence shown here is derived from an EMBL/GenBank/DDBJ whole genome shotgun (WGS) entry which is preliminary data.</text>
</comment>
<dbReference type="Pfam" id="PF13347">
    <property type="entry name" value="MFS_2"/>
    <property type="match status" value="1"/>
</dbReference>
<evidence type="ECO:0000313" key="4">
    <source>
        <dbReference type="Proteomes" id="UP000032305"/>
    </source>
</evidence>
<dbReference type="Gene3D" id="1.20.1250.20">
    <property type="entry name" value="MFS general substrate transporter like domains"/>
    <property type="match status" value="2"/>
</dbReference>
<feature type="transmembrane region" description="Helical" evidence="2">
    <location>
        <begin position="63"/>
        <end position="82"/>
    </location>
</feature>
<dbReference type="GO" id="GO:0005886">
    <property type="term" value="C:plasma membrane"/>
    <property type="evidence" value="ECO:0007669"/>
    <property type="project" value="TreeGrafter"/>
</dbReference>
<feature type="transmembrane region" description="Helical" evidence="2">
    <location>
        <begin position="134"/>
        <end position="156"/>
    </location>
</feature>
<dbReference type="PANTHER" id="PTHR11328:SF24">
    <property type="entry name" value="MAJOR FACILITATOR SUPERFAMILY (MFS) PROFILE DOMAIN-CONTAINING PROTEIN"/>
    <property type="match status" value="1"/>
</dbReference>
<dbReference type="InterPro" id="IPR001927">
    <property type="entry name" value="Na/Gal_symport"/>
</dbReference>
<keyword evidence="2" id="KW-1133">Transmembrane helix</keyword>
<dbReference type="InterPro" id="IPR039672">
    <property type="entry name" value="MFS_2"/>
</dbReference>
<sequence>MEDRGMATAAQAGDGIREGRTRGDAQVACIPFVEKICYGFGDAGGTIVTGLIANFLTFYYTDVFGLAPGIVGVLFLSLRIFDAVSDPLIGIMADRTTTRWGRFRPYLLWTAIPVGLSCFLTFQAPDFSYDGKVAYAAITYFLLALSYSLNNVPYCALITRMTDSEREGVSCQSVRFAMVAIASFCVSVGLPILVRQLGGADIARGYRDGVAILSAAAIVMFLICFLFVRERVVAADTADVPLKVAIANTLKNDQLRWTFLMTLLLIAIFNTKGGAALYFITYVLKGDATYQALFFGTATAGGFLGSIVVQAFTRRYDVRSIYIWVNLILVAGHFAAFFVPGDYPTLWLVLVGLCCIVLGCTLPLHFTLIQLADQYGEWKLGMRSSGMSFAFNQFFVKLAWAVAGALISLVLVLVSYKAGAGNQTPLSLTGIRLLSTIIPGLMHLALAFAISRLILNRTTIARMTAARLA</sequence>
<dbReference type="GO" id="GO:0015293">
    <property type="term" value="F:symporter activity"/>
    <property type="evidence" value="ECO:0007669"/>
    <property type="project" value="InterPro"/>
</dbReference>
<gene>
    <name evidence="3" type="ORF">SP5_034_00590</name>
</gene>
<reference evidence="3 4" key="1">
    <citation type="submission" date="2014-11" db="EMBL/GenBank/DDBJ databases">
        <title>Whole genome shotgun sequence of Sphingomonas parapaucimobilis NBRC 15100.</title>
        <authorList>
            <person name="Katano-Makiyama Y."/>
            <person name="Hosoyama A."/>
            <person name="Hashimoto M."/>
            <person name="Hosoyama Y."/>
            <person name="Noguchi M."/>
            <person name="Numata M."/>
            <person name="Tsuchikane K."/>
            <person name="Hirakata S."/>
            <person name="Uohara A."/>
            <person name="Shimodaira J."/>
            <person name="Ohji S."/>
            <person name="Ichikawa N."/>
            <person name="Kimura A."/>
            <person name="Yamazoe A."/>
            <person name="Fujita N."/>
        </authorList>
    </citation>
    <scope>NUCLEOTIDE SEQUENCE [LARGE SCALE GENOMIC DNA]</scope>
    <source>
        <strain evidence="3 4">NBRC 15100</strain>
    </source>
</reference>
<dbReference type="CDD" id="cd17332">
    <property type="entry name" value="MFS_MelB_like"/>
    <property type="match status" value="1"/>
</dbReference>
<keyword evidence="2" id="KW-0812">Transmembrane</keyword>
<keyword evidence="4" id="KW-1185">Reference proteome</keyword>
<dbReference type="Proteomes" id="UP000032305">
    <property type="component" value="Unassembled WGS sequence"/>
</dbReference>
<feature type="transmembrane region" description="Helical" evidence="2">
    <location>
        <begin position="103"/>
        <end position="122"/>
    </location>
</feature>
<dbReference type="SUPFAM" id="SSF103473">
    <property type="entry name" value="MFS general substrate transporter"/>
    <property type="match status" value="1"/>
</dbReference>
<feature type="transmembrane region" description="Helical" evidence="2">
    <location>
        <begin position="394"/>
        <end position="416"/>
    </location>
</feature>
<protein>
    <submittedName>
        <fullName evidence="3">Putative GPH family transporter</fullName>
    </submittedName>
</protein>
<feature type="transmembrane region" description="Helical" evidence="2">
    <location>
        <begin position="209"/>
        <end position="228"/>
    </location>
</feature>
<feature type="transmembrane region" description="Helical" evidence="2">
    <location>
        <begin position="259"/>
        <end position="284"/>
    </location>
</feature>
<dbReference type="eggNOG" id="COG2211">
    <property type="taxonomic scope" value="Bacteria"/>
</dbReference>
<dbReference type="PANTHER" id="PTHR11328">
    <property type="entry name" value="MAJOR FACILITATOR SUPERFAMILY DOMAIN-CONTAINING PROTEIN"/>
    <property type="match status" value="1"/>
</dbReference>
<feature type="transmembrane region" description="Helical" evidence="2">
    <location>
        <begin position="436"/>
        <end position="455"/>
    </location>
</feature>
<dbReference type="NCBIfam" id="TIGR00792">
    <property type="entry name" value="gph"/>
    <property type="match status" value="1"/>
</dbReference>
<dbReference type="InterPro" id="IPR036259">
    <property type="entry name" value="MFS_trans_sf"/>
</dbReference>
<evidence type="ECO:0000313" key="3">
    <source>
        <dbReference type="EMBL" id="GAM00486.1"/>
    </source>
</evidence>
<evidence type="ECO:0000256" key="1">
    <source>
        <dbReference type="ARBA" id="ARBA00009617"/>
    </source>
</evidence>
<dbReference type="GO" id="GO:0006814">
    <property type="term" value="P:sodium ion transport"/>
    <property type="evidence" value="ECO:0007669"/>
    <property type="project" value="InterPro"/>
</dbReference>
<dbReference type="EMBL" id="BBPI01000034">
    <property type="protein sequence ID" value="GAM00486.1"/>
    <property type="molecule type" value="Genomic_DNA"/>
</dbReference>
<organism evidence="3 4">
    <name type="scientific">Sphingomonas parapaucimobilis NBRC 15100</name>
    <dbReference type="NCBI Taxonomy" id="1219049"/>
    <lineage>
        <taxon>Bacteria</taxon>
        <taxon>Pseudomonadati</taxon>
        <taxon>Pseudomonadota</taxon>
        <taxon>Alphaproteobacteria</taxon>
        <taxon>Sphingomonadales</taxon>
        <taxon>Sphingomonadaceae</taxon>
        <taxon>Sphingomonas</taxon>
    </lineage>
</organism>
<name>A0A0A1W5R5_9SPHN</name>
<feature type="transmembrane region" description="Helical" evidence="2">
    <location>
        <begin position="290"/>
        <end position="309"/>
    </location>
</feature>
<accession>A0A0A1W5R5</accession>
<feature type="transmembrane region" description="Helical" evidence="2">
    <location>
        <begin position="346"/>
        <end position="373"/>
    </location>
</feature>
<dbReference type="GO" id="GO:0008643">
    <property type="term" value="P:carbohydrate transport"/>
    <property type="evidence" value="ECO:0007669"/>
    <property type="project" value="InterPro"/>
</dbReference>
<dbReference type="AlphaFoldDB" id="A0A0A1W5R5"/>
<comment type="similarity">
    <text evidence="1">Belongs to the sodium:galactoside symporter (TC 2.A.2) family.</text>
</comment>
<evidence type="ECO:0000256" key="2">
    <source>
        <dbReference type="SAM" id="Phobius"/>
    </source>
</evidence>